<evidence type="ECO:0000313" key="3">
    <source>
        <dbReference type="Proteomes" id="UP001217754"/>
    </source>
</evidence>
<evidence type="ECO:0000313" key="2">
    <source>
        <dbReference type="EMBL" id="WFD39271.1"/>
    </source>
</evidence>
<accession>A0AAF0JFT7</accession>
<proteinExistence type="predicted"/>
<dbReference type="PANTHER" id="PTHR20208:SF10">
    <property type="entry name" value="STRUCTURE-SPECIFIC ENDONUCLEASE SUBUNIT SLX1"/>
    <property type="match status" value="1"/>
</dbReference>
<dbReference type="GO" id="GO:0008821">
    <property type="term" value="F:crossover junction DNA endonuclease activity"/>
    <property type="evidence" value="ECO:0007669"/>
    <property type="project" value="TreeGrafter"/>
</dbReference>
<feature type="compositionally biased region" description="Basic residues" evidence="1">
    <location>
        <begin position="171"/>
        <end position="181"/>
    </location>
</feature>
<reference evidence="2" key="1">
    <citation type="submission" date="2023-03" db="EMBL/GenBank/DDBJ databases">
        <title>Mating type loci evolution in Malassezia.</title>
        <authorList>
            <person name="Coelho M.A."/>
        </authorList>
    </citation>
    <scope>NUCLEOTIDE SEQUENCE</scope>
    <source>
        <strain evidence="2">CBS 9431</strain>
    </source>
</reference>
<dbReference type="EMBL" id="CP119960">
    <property type="protein sequence ID" value="WFD39271.1"/>
    <property type="molecule type" value="Genomic_DNA"/>
</dbReference>
<dbReference type="Gene3D" id="3.30.40.10">
    <property type="entry name" value="Zinc/RING finger domain, C3HC4 (zinc finger)"/>
    <property type="match status" value="1"/>
</dbReference>
<keyword evidence="3" id="KW-1185">Reference proteome</keyword>
<dbReference type="GO" id="GO:0000724">
    <property type="term" value="P:double-strand break repair via homologous recombination"/>
    <property type="evidence" value="ECO:0007669"/>
    <property type="project" value="TreeGrafter"/>
</dbReference>
<dbReference type="InterPro" id="IPR013083">
    <property type="entry name" value="Znf_RING/FYVE/PHD"/>
</dbReference>
<dbReference type="Proteomes" id="UP001217754">
    <property type="component" value="Chromosome 3"/>
</dbReference>
<dbReference type="GeneID" id="85225893"/>
<feature type="compositionally biased region" description="Basic residues" evidence="1">
    <location>
        <begin position="216"/>
        <end position="225"/>
    </location>
</feature>
<organism evidence="2 3">
    <name type="scientific">Malassezia japonica</name>
    <dbReference type="NCBI Taxonomy" id="223818"/>
    <lineage>
        <taxon>Eukaryota</taxon>
        <taxon>Fungi</taxon>
        <taxon>Dikarya</taxon>
        <taxon>Basidiomycota</taxon>
        <taxon>Ustilaginomycotina</taxon>
        <taxon>Malasseziomycetes</taxon>
        <taxon>Malasseziales</taxon>
        <taxon>Malasseziaceae</taxon>
        <taxon>Malassezia</taxon>
    </lineage>
</organism>
<feature type="region of interest" description="Disordered" evidence="1">
    <location>
        <begin position="152"/>
        <end position="191"/>
    </location>
</feature>
<dbReference type="RefSeq" id="XP_060122168.1">
    <property type="nucleotide sequence ID" value="XM_060266185.1"/>
</dbReference>
<protein>
    <submittedName>
        <fullName evidence="2">Slx4p interacting protein</fullName>
    </submittedName>
</protein>
<dbReference type="InterPro" id="IPR050381">
    <property type="entry name" value="SLX1_endonuclease"/>
</dbReference>
<evidence type="ECO:0000256" key="1">
    <source>
        <dbReference type="SAM" id="MobiDB-lite"/>
    </source>
</evidence>
<feature type="region of interest" description="Disordered" evidence="1">
    <location>
        <begin position="215"/>
        <end position="234"/>
    </location>
</feature>
<dbReference type="GO" id="GO:0017108">
    <property type="term" value="F:5'-flap endonuclease activity"/>
    <property type="evidence" value="ECO:0007669"/>
    <property type="project" value="TreeGrafter"/>
</dbReference>
<sequence length="331" mass="37138">MDVMVYNFPSRIAALQFEWSWQSPHVSRHLRNAEHGEHAAYSGRSDAPLFPPDRKSTYVGRSGRQRTKARVSGVPEQRILVMRALLASEPFCFWNLKIAFFNEWAYGVWLYHERDADLYTHGRVTGRPLPASYPEVVCDFSGVLGETQPLAQGADDWPPLPESETESAWQKQKRTAVRPRKTTPPPGAWHETMPLARDAATLGLSWDMLKDARTLPPRKRKTRSPLHHDDDTCTDTERALVERITDTPYPHAATILHQSDHACGVCSEPVQMHEPHTFSLCPSAQADGTRCTSVFHLTCLAAHFRASTPTPRTFCLPVAGSSFAESSAVRI</sequence>
<dbReference type="PANTHER" id="PTHR20208">
    <property type="entry name" value="STRUCTURE-SPECIFIC ENDONUCLEASE SUBUNIT SLX1"/>
    <property type="match status" value="1"/>
</dbReference>
<name>A0AAF0JFT7_9BASI</name>
<dbReference type="AlphaFoldDB" id="A0AAF0JFT7"/>
<dbReference type="GO" id="GO:0033557">
    <property type="term" value="C:Slx1-Slx4 complex"/>
    <property type="evidence" value="ECO:0007669"/>
    <property type="project" value="TreeGrafter"/>
</dbReference>
<gene>
    <name evidence="2" type="primary">SLX1</name>
    <name evidence="2" type="ORF">MJAP1_002242</name>
</gene>